<dbReference type="Proteomes" id="UP001596972">
    <property type="component" value="Unassembled WGS sequence"/>
</dbReference>
<evidence type="ECO:0000313" key="2">
    <source>
        <dbReference type="EMBL" id="MFD0902093.1"/>
    </source>
</evidence>
<dbReference type="PANTHER" id="PTHR34203">
    <property type="entry name" value="METHYLTRANSFERASE, FKBM FAMILY PROTEIN"/>
    <property type="match status" value="1"/>
</dbReference>
<dbReference type="SUPFAM" id="SSF53335">
    <property type="entry name" value="S-adenosyl-L-methionine-dependent methyltransferases"/>
    <property type="match status" value="1"/>
</dbReference>
<evidence type="ECO:0000259" key="1">
    <source>
        <dbReference type="Pfam" id="PF05050"/>
    </source>
</evidence>
<name>A0ABW3EP06_9ACTN</name>
<proteinExistence type="predicted"/>
<feature type="domain" description="Methyltransferase FkbM" evidence="1">
    <location>
        <begin position="32"/>
        <end position="202"/>
    </location>
</feature>
<keyword evidence="2" id="KW-0808">Transferase</keyword>
<dbReference type="RefSeq" id="WP_378299538.1">
    <property type="nucleotide sequence ID" value="NZ_JBHTJA010000030.1"/>
</dbReference>
<dbReference type="InterPro" id="IPR029063">
    <property type="entry name" value="SAM-dependent_MTases_sf"/>
</dbReference>
<dbReference type="Pfam" id="PF05050">
    <property type="entry name" value="Methyltransf_21"/>
    <property type="match status" value="1"/>
</dbReference>
<accession>A0ABW3EP06</accession>
<dbReference type="GO" id="GO:0032259">
    <property type="term" value="P:methylation"/>
    <property type="evidence" value="ECO:0007669"/>
    <property type="project" value="UniProtKB-KW"/>
</dbReference>
<evidence type="ECO:0000313" key="3">
    <source>
        <dbReference type="Proteomes" id="UP001596972"/>
    </source>
</evidence>
<reference evidence="3" key="1">
    <citation type="journal article" date="2019" name="Int. J. Syst. Evol. Microbiol.">
        <title>The Global Catalogue of Microorganisms (GCM) 10K type strain sequencing project: providing services to taxonomists for standard genome sequencing and annotation.</title>
        <authorList>
            <consortium name="The Broad Institute Genomics Platform"/>
            <consortium name="The Broad Institute Genome Sequencing Center for Infectious Disease"/>
            <person name="Wu L."/>
            <person name="Ma J."/>
        </authorList>
    </citation>
    <scope>NUCLEOTIDE SEQUENCE [LARGE SCALE GENOMIC DNA]</scope>
    <source>
        <strain evidence="3">JCM 31202</strain>
    </source>
</reference>
<organism evidence="2 3">
    <name type="scientific">Actinomadura sediminis</name>
    <dbReference type="NCBI Taxonomy" id="1038904"/>
    <lineage>
        <taxon>Bacteria</taxon>
        <taxon>Bacillati</taxon>
        <taxon>Actinomycetota</taxon>
        <taxon>Actinomycetes</taxon>
        <taxon>Streptosporangiales</taxon>
        <taxon>Thermomonosporaceae</taxon>
        <taxon>Actinomadura</taxon>
    </lineage>
</organism>
<keyword evidence="2" id="KW-0489">Methyltransferase</keyword>
<keyword evidence="3" id="KW-1185">Reference proteome</keyword>
<protein>
    <submittedName>
        <fullName evidence="2">FkbM family methyltransferase</fullName>
    </submittedName>
</protein>
<dbReference type="Gene3D" id="3.40.50.150">
    <property type="entry name" value="Vaccinia Virus protein VP39"/>
    <property type="match status" value="1"/>
</dbReference>
<dbReference type="PANTHER" id="PTHR34203:SF15">
    <property type="entry name" value="SLL1173 PROTEIN"/>
    <property type="match status" value="1"/>
</dbReference>
<dbReference type="GO" id="GO:0008168">
    <property type="term" value="F:methyltransferase activity"/>
    <property type="evidence" value="ECO:0007669"/>
    <property type="project" value="UniProtKB-KW"/>
</dbReference>
<sequence length="249" mass="27416">MSAYDLIAYAGNAEDVVLMRAFARRRGGFFVDVGAGEPVSGSLTKNLVDGLGWRGVNIEPLPERHARLQHARPRDVNLRVAVGDAPGTATFYRVVPGRGKTGGGGLSTLRRDVLERHLAEGWRHEELRVEVVTLETILDTYAESGFDLLKVDVEGAEAAVLRSADLRKWRPRVIVVEATFPLTARPSHQEWEPGLLAAGYELALFDGLNRFYACDDEPDLRERLAVPANVLDNYIPYACARRAGLIEPG</sequence>
<gene>
    <name evidence="2" type="ORF">ACFQ11_16950</name>
</gene>
<dbReference type="InterPro" id="IPR006342">
    <property type="entry name" value="FkbM_mtfrase"/>
</dbReference>
<dbReference type="InterPro" id="IPR052514">
    <property type="entry name" value="SAM-dependent_MTase"/>
</dbReference>
<dbReference type="NCBIfam" id="TIGR01444">
    <property type="entry name" value="fkbM_fam"/>
    <property type="match status" value="1"/>
</dbReference>
<comment type="caution">
    <text evidence="2">The sequence shown here is derived from an EMBL/GenBank/DDBJ whole genome shotgun (WGS) entry which is preliminary data.</text>
</comment>
<dbReference type="EMBL" id="JBHTJA010000030">
    <property type="protein sequence ID" value="MFD0902093.1"/>
    <property type="molecule type" value="Genomic_DNA"/>
</dbReference>